<name>A0ABR5MM68_9BACI</name>
<evidence type="ECO:0000313" key="2">
    <source>
        <dbReference type="EMBL" id="KPH77467.1"/>
    </source>
</evidence>
<proteinExistence type="predicted"/>
<comment type="caution">
    <text evidence="2">The sequence shown here is derived from an EMBL/GenBank/DDBJ whole genome shotgun (WGS) entry which is preliminary data.</text>
</comment>
<reference evidence="2 3" key="1">
    <citation type="submission" date="2015-07" db="EMBL/GenBank/DDBJ databases">
        <title>High-quality draft genome sequence of Oceanobacillus caeni HM6, a bacillus isolated from a human feces.</title>
        <authorList>
            <person name="Kumar J."/>
            <person name="Verma M.K."/>
            <person name="Pandey R."/>
            <person name="Bhambi M."/>
            <person name="Chauhan N."/>
        </authorList>
    </citation>
    <scope>NUCLEOTIDE SEQUENCE [LARGE SCALE GENOMIC DNA]</scope>
    <source>
        <strain evidence="2 3">HM6</strain>
    </source>
</reference>
<accession>A0ABR5MM68</accession>
<dbReference type="Proteomes" id="UP000037854">
    <property type="component" value="Unassembled WGS sequence"/>
</dbReference>
<sequence length="91" mass="10295">MAYENLHEELQRASAQVNAAQEAVIQAQGQDMDVLEQAEQQLKSAEQTLRNLQSQAGTEATQNSQFQQAFEELHDVRQQVQEAQQNINDIL</sequence>
<organism evidence="2 3">
    <name type="scientific">Oceanobacillus caeni</name>
    <dbReference type="NCBI Taxonomy" id="405946"/>
    <lineage>
        <taxon>Bacteria</taxon>
        <taxon>Bacillati</taxon>
        <taxon>Bacillota</taxon>
        <taxon>Bacilli</taxon>
        <taxon>Bacillales</taxon>
        <taxon>Bacillaceae</taxon>
        <taxon>Oceanobacillus</taxon>
    </lineage>
</organism>
<keyword evidence="1" id="KW-0175">Coiled coil</keyword>
<protein>
    <submittedName>
        <fullName evidence="2">Uncharacterized protein</fullName>
    </submittedName>
</protein>
<gene>
    <name evidence="2" type="ORF">AFL42_03615</name>
</gene>
<dbReference type="RefSeq" id="WP_060667876.1">
    <property type="nucleotide sequence ID" value="NZ_JARTGE010000095.1"/>
</dbReference>
<dbReference type="EMBL" id="LGTK01000007">
    <property type="protein sequence ID" value="KPH77467.1"/>
    <property type="molecule type" value="Genomic_DNA"/>
</dbReference>
<evidence type="ECO:0000313" key="3">
    <source>
        <dbReference type="Proteomes" id="UP000037854"/>
    </source>
</evidence>
<keyword evidence="3" id="KW-1185">Reference proteome</keyword>
<evidence type="ECO:0000256" key="1">
    <source>
        <dbReference type="SAM" id="Coils"/>
    </source>
</evidence>
<feature type="coiled-coil region" evidence="1">
    <location>
        <begin position="3"/>
        <end position="86"/>
    </location>
</feature>